<dbReference type="InterPro" id="IPR028082">
    <property type="entry name" value="Peripla_BP_I"/>
</dbReference>
<accession>A0ABS8C9B1</accession>
<keyword evidence="3 4" id="KW-0732">Signal</keyword>
<dbReference type="RefSeq" id="WP_226952822.1">
    <property type="nucleotide sequence ID" value="NZ_JACDXW010000001.1"/>
</dbReference>
<evidence type="ECO:0000256" key="2">
    <source>
        <dbReference type="ARBA" id="ARBA00007639"/>
    </source>
</evidence>
<sequence>MKLFKRISVALALALATSGVAVVQAQPSLQGKKLAYLTLPTSNPFLAKLASTVQAEAQALGMSVTVLSSPYDAALQSQQVSDAIAQGYDALLITAASERGILPALMTAKQMKVPVFLINSPVADGNEALYESFIGENHTELGQAAGEALAKALEGRDKPKVALITGSLAEGVAPRRLAGFKEALARHPQIEVVATEDAKWDTAASERIAGQLYARFSAQGGLDAIYGMADNVAHGAILAAKTAGVALGTAPGQVIVVSSNCMKFGVDHIRQGEQYSTATQMPTRTGKAAVDTVAAHFSGKPVPKHNYLEVAVITRDNLDDYAAPCTF</sequence>
<feature type="chain" id="PRO_5045915064" evidence="4">
    <location>
        <begin position="26"/>
        <end position="327"/>
    </location>
</feature>
<dbReference type="CDD" id="cd01536">
    <property type="entry name" value="PBP1_ABC_sugar_binding-like"/>
    <property type="match status" value="1"/>
</dbReference>
<organism evidence="6 7">
    <name type="scientific">Mesopusillimonas faecipullorum</name>
    <dbReference type="NCBI Taxonomy" id="2755040"/>
    <lineage>
        <taxon>Bacteria</taxon>
        <taxon>Pseudomonadati</taxon>
        <taxon>Pseudomonadota</taxon>
        <taxon>Betaproteobacteria</taxon>
        <taxon>Burkholderiales</taxon>
        <taxon>Alcaligenaceae</taxon>
        <taxon>Mesopusillimonas</taxon>
    </lineage>
</organism>
<protein>
    <submittedName>
        <fullName evidence="6">Sugar ABC transporter substrate-binding protein</fullName>
    </submittedName>
</protein>
<proteinExistence type="inferred from homology"/>
<comment type="subcellular location">
    <subcellularLocation>
        <location evidence="1">Cell envelope</location>
    </subcellularLocation>
</comment>
<dbReference type="InterPro" id="IPR025997">
    <property type="entry name" value="SBP_2_dom"/>
</dbReference>
<gene>
    <name evidence="6" type="ORF">H0484_02335</name>
</gene>
<name>A0ABS8C9B1_9BURK</name>
<evidence type="ECO:0000313" key="6">
    <source>
        <dbReference type="EMBL" id="MCB5362593.1"/>
    </source>
</evidence>
<evidence type="ECO:0000313" key="7">
    <source>
        <dbReference type="Proteomes" id="UP000776983"/>
    </source>
</evidence>
<dbReference type="SUPFAM" id="SSF53822">
    <property type="entry name" value="Periplasmic binding protein-like I"/>
    <property type="match status" value="1"/>
</dbReference>
<dbReference type="PANTHER" id="PTHR46847:SF1">
    <property type="entry name" value="D-ALLOSE-BINDING PERIPLASMIC PROTEIN-RELATED"/>
    <property type="match status" value="1"/>
</dbReference>
<keyword evidence="7" id="KW-1185">Reference proteome</keyword>
<evidence type="ECO:0000256" key="3">
    <source>
        <dbReference type="ARBA" id="ARBA00022729"/>
    </source>
</evidence>
<reference evidence="6 7" key="1">
    <citation type="submission" date="2020-07" db="EMBL/GenBank/DDBJ databases">
        <title>Pusillimonas sp. nov., isolated from poultry manure in Taiwan.</title>
        <authorList>
            <person name="Lin S.-Y."/>
            <person name="Tang Y.-S."/>
            <person name="Young C.-C."/>
        </authorList>
    </citation>
    <scope>NUCLEOTIDE SEQUENCE [LARGE SCALE GENOMIC DNA]</scope>
    <source>
        <strain evidence="6 7">CC-YST705</strain>
    </source>
</reference>
<dbReference type="Proteomes" id="UP000776983">
    <property type="component" value="Unassembled WGS sequence"/>
</dbReference>
<evidence type="ECO:0000259" key="5">
    <source>
        <dbReference type="Pfam" id="PF13407"/>
    </source>
</evidence>
<dbReference type="EMBL" id="JACDXW010000001">
    <property type="protein sequence ID" value="MCB5362593.1"/>
    <property type="molecule type" value="Genomic_DNA"/>
</dbReference>
<evidence type="ECO:0000256" key="4">
    <source>
        <dbReference type="SAM" id="SignalP"/>
    </source>
</evidence>
<dbReference type="PANTHER" id="PTHR46847">
    <property type="entry name" value="D-ALLOSE-BINDING PERIPLASMIC PROTEIN-RELATED"/>
    <property type="match status" value="1"/>
</dbReference>
<feature type="signal peptide" evidence="4">
    <location>
        <begin position="1"/>
        <end position="25"/>
    </location>
</feature>
<feature type="domain" description="Periplasmic binding protein" evidence="5">
    <location>
        <begin position="40"/>
        <end position="300"/>
    </location>
</feature>
<dbReference type="Gene3D" id="3.40.50.2300">
    <property type="match status" value="2"/>
</dbReference>
<evidence type="ECO:0000256" key="1">
    <source>
        <dbReference type="ARBA" id="ARBA00004196"/>
    </source>
</evidence>
<comment type="similarity">
    <text evidence="2">Belongs to the bacterial solute-binding protein 2 family.</text>
</comment>
<dbReference type="Pfam" id="PF13407">
    <property type="entry name" value="Peripla_BP_4"/>
    <property type="match status" value="1"/>
</dbReference>
<comment type="caution">
    <text evidence="6">The sequence shown here is derived from an EMBL/GenBank/DDBJ whole genome shotgun (WGS) entry which is preliminary data.</text>
</comment>